<dbReference type="AlphaFoldDB" id="Q7UV01"/>
<gene>
    <name evidence="2" type="ordered locus">RB2958</name>
</gene>
<organism evidence="2 3">
    <name type="scientific">Rhodopirellula baltica (strain DSM 10527 / NCIMB 13988 / SH1)</name>
    <dbReference type="NCBI Taxonomy" id="243090"/>
    <lineage>
        <taxon>Bacteria</taxon>
        <taxon>Pseudomonadati</taxon>
        <taxon>Planctomycetota</taxon>
        <taxon>Planctomycetia</taxon>
        <taxon>Pirellulales</taxon>
        <taxon>Pirellulaceae</taxon>
        <taxon>Rhodopirellula</taxon>
    </lineage>
</organism>
<feature type="region of interest" description="Disordered" evidence="1">
    <location>
        <begin position="1"/>
        <end position="22"/>
    </location>
</feature>
<dbReference type="HOGENOM" id="CLU_2603644_0_0_0"/>
<dbReference type="InParanoid" id="Q7UV01"/>
<dbReference type="EMBL" id="BX294138">
    <property type="protein sequence ID" value="CAD72926.1"/>
    <property type="molecule type" value="Genomic_DNA"/>
</dbReference>
<accession>Q7UV01</accession>
<sequence length="79" mass="8694">MRPRRASNIERGLGEASSQRSIQSAEQRLRAHDFFDLCPGVSLQPTAGVPFVSSKSVCVVGTRASGLRRITRRPENDLL</sequence>
<keyword evidence="3" id="KW-1185">Reference proteome</keyword>
<evidence type="ECO:0000256" key="1">
    <source>
        <dbReference type="SAM" id="MobiDB-lite"/>
    </source>
</evidence>
<reference evidence="2 3" key="1">
    <citation type="journal article" date="2003" name="Proc. Natl. Acad. Sci. U.S.A.">
        <title>Complete genome sequence of the marine planctomycete Pirellula sp. strain 1.</title>
        <authorList>
            <person name="Gloeckner F.O."/>
            <person name="Kube M."/>
            <person name="Bauer M."/>
            <person name="Teeling H."/>
            <person name="Lombardot T."/>
            <person name="Ludwig W."/>
            <person name="Gade D."/>
            <person name="Beck A."/>
            <person name="Borzym K."/>
            <person name="Heitmann K."/>
            <person name="Rabus R."/>
            <person name="Schlesner H."/>
            <person name="Amann R."/>
            <person name="Reinhardt R."/>
        </authorList>
    </citation>
    <scope>NUCLEOTIDE SEQUENCE [LARGE SCALE GENOMIC DNA]</scope>
    <source>
        <strain evidence="3">DSM 10527 / NCIMB 13988 / SH1</strain>
    </source>
</reference>
<name>Q7UV01_RHOBA</name>
<dbReference type="STRING" id="243090.RB2958"/>
<protein>
    <submittedName>
        <fullName evidence="2">Uncharacterized protein</fullName>
    </submittedName>
</protein>
<dbReference type="Proteomes" id="UP000001025">
    <property type="component" value="Chromosome"/>
</dbReference>
<dbReference type="KEGG" id="rba:RB2958"/>
<dbReference type="EnsemblBacteria" id="CAD72926">
    <property type="protein sequence ID" value="CAD72926"/>
    <property type="gene ID" value="RB2958"/>
</dbReference>
<evidence type="ECO:0000313" key="3">
    <source>
        <dbReference type="Proteomes" id="UP000001025"/>
    </source>
</evidence>
<evidence type="ECO:0000313" key="2">
    <source>
        <dbReference type="EMBL" id="CAD72926.1"/>
    </source>
</evidence>
<proteinExistence type="predicted"/>